<organism evidence="2">
    <name type="scientific">Clostridium tertium</name>
    <dbReference type="NCBI Taxonomy" id="1559"/>
    <lineage>
        <taxon>Bacteria</taxon>
        <taxon>Bacillati</taxon>
        <taxon>Bacillota</taxon>
        <taxon>Clostridia</taxon>
        <taxon>Eubacteriales</taxon>
        <taxon>Clostridiaceae</taxon>
        <taxon>Clostridium</taxon>
    </lineage>
</organism>
<dbReference type="RefSeq" id="WP_156627925.1">
    <property type="nucleotide sequence ID" value="NZ_CACRTO010000049.1"/>
</dbReference>
<dbReference type="AlphaFoldDB" id="A0A6N3GWX3"/>
<dbReference type="EMBL" id="CACRTO010000049">
    <property type="protein sequence ID" value="VYU68461.1"/>
    <property type="molecule type" value="Genomic_DNA"/>
</dbReference>
<reference evidence="2" key="1">
    <citation type="submission" date="2019-11" db="EMBL/GenBank/DDBJ databases">
        <authorList>
            <person name="Feng L."/>
        </authorList>
    </citation>
    <scope>NUCLEOTIDE SEQUENCE</scope>
    <source>
        <strain evidence="2">CTertiumLFYP3</strain>
    </source>
</reference>
<name>A0A6N3GWX3_9CLOT</name>
<evidence type="ECO:0000256" key="1">
    <source>
        <dbReference type="SAM" id="SignalP"/>
    </source>
</evidence>
<feature type="signal peptide" evidence="1">
    <location>
        <begin position="1"/>
        <end position="27"/>
    </location>
</feature>
<keyword evidence="1" id="KW-0732">Signal</keyword>
<accession>A0A6N3GWX3</accession>
<proteinExistence type="predicted"/>
<sequence>MNKLIKTSCALLLSTIITLGSTITANASTNDQNQQKEKLITTISDQLDISKEELEFALDEGNLKNALNSLKDSQKTRGVSGDIRQVKYTENLILEEEIKVQDINSLSRASTTYREVRSTVKLKAVAGYTVADLTVAGYFRYNGQTSTAYDGASSAITYVWSKKSTTTKFSSSAVPTAQVRGTFDLEFSVNTQWASHTFYSATINGTVFCDKNGSYWSSWY</sequence>
<protein>
    <submittedName>
        <fullName evidence="2">Uncharacterized protein</fullName>
    </submittedName>
</protein>
<feature type="chain" id="PRO_5026960387" evidence="1">
    <location>
        <begin position="28"/>
        <end position="220"/>
    </location>
</feature>
<gene>
    <name evidence="2" type="ORF">CTLFYP3_00138</name>
</gene>
<evidence type="ECO:0000313" key="2">
    <source>
        <dbReference type="EMBL" id="VYU68461.1"/>
    </source>
</evidence>